<sequence length="118" mass="13777">EANEETASVWSVWVRFIENNENFHPYSPEDHSVIRCGNGVSYRPNLDENTYQQRLKAHVEKTFSLSNVCIPYINKAFNSENNSDYKKAVRNILPCESDDKPMFNILESLFRATKVIFR</sequence>
<dbReference type="OrthoDB" id="10620019at2759"/>
<organism evidence="1">
    <name type="scientific">Rhizopus microsporus var. microsporus</name>
    <dbReference type="NCBI Taxonomy" id="86635"/>
    <lineage>
        <taxon>Eukaryota</taxon>
        <taxon>Fungi</taxon>
        <taxon>Fungi incertae sedis</taxon>
        <taxon>Mucoromycota</taxon>
        <taxon>Mucoromycotina</taxon>
        <taxon>Mucoromycetes</taxon>
        <taxon>Mucorales</taxon>
        <taxon>Mucorineae</taxon>
        <taxon>Rhizopodaceae</taxon>
        <taxon>Rhizopus</taxon>
    </lineage>
</organism>
<evidence type="ECO:0000313" key="1">
    <source>
        <dbReference type="EMBL" id="ORE09353.1"/>
    </source>
</evidence>
<dbReference type="EMBL" id="KV921877">
    <property type="protein sequence ID" value="ORE09353.1"/>
    <property type="molecule type" value="Genomic_DNA"/>
</dbReference>
<protein>
    <submittedName>
        <fullName evidence="1">Uncharacterized protein</fullName>
    </submittedName>
</protein>
<dbReference type="AlphaFoldDB" id="A0A1X0RBD9"/>
<feature type="non-terminal residue" evidence="1">
    <location>
        <position position="1"/>
    </location>
</feature>
<dbReference type="VEuPathDB" id="FungiDB:BCV72DRAFT_201748"/>
<accession>A0A1X0RBD9</accession>
<dbReference type="Proteomes" id="UP000242414">
    <property type="component" value="Unassembled WGS sequence"/>
</dbReference>
<name>A0A1X0RBD9_RHIZD</name>
<gene>
    <name evidence="1" type="ORF">BCV72DRAFT_201748</name>
</gene>
<reference evidence="1" key="1">
    <citation type="journal article" date="2016" name="Proc. Natl. Acad. Sci. U.S.A.">
        <title>Lipid metabolic changes in an early divergent fungus govern the establishment of a mutualistic symbiosis with endobacteria.</title>
        <authorList>
            <person name="Lastovetsky O.A."/>
            <person name="Gaspar M.L."/>
            <person name="Mondo S.J."/>
            <person name="LaButti K.M."/>
            <person name="Sandor L."/>
            <person name="Grigoriev I.V."/>
            <person name="Henry S.A."/>
            <person name="Pawlowska T.E."/>
        </authorList>
    </citation>
    <scope>NUCLEOTIDE SEQUENCE [LARGE SCALE GENOMIC DNA]</scope>
    <source>
        <strain evidence="1">ATCC 52814</strain>
    </source>
</reference>
<proteinExistence type="predicted"/>